<evidence type="ECO:0000313" key="3">
    <source>
        <dbReference type="Proteomes" id="UP001221686"/>
    </source>
</evidence>
<gene>
    <name evidence="2" type="ORF">POL25_24035</name>
</gene>
<name>A0ABT5E3L1_9BACT</name>
<evidence type="ECO:0000256" key="1">
    <source>
        <dbReference type="SAM" id="MobiDB-lite"/>
    </source>
</evidence>
<protein>
    <recommendedName>
        <fullName evidence="4">Lipoprotein</fullName>
    </recommendedName>
</protein>
<proteinExistence type="predicted"/>
<keyword evidence="3" id="KW-1185">Reference proteome</keyword>
<sequence>MVPGRMHPWAALLGAPLLLACGEGPAGGQAKSIAAAFEKQGDPAAEARQAGEDMRRLKQKVEADRAQAIEAAIEEAATVPGTLPADIETGCAEMRAAYDGFVKQRVQGDAAEAEKWAVMKGVELDPAQAHCLAADNLRFAACQARAFREATPGVARERAQALIDACARKTGAPTGAEREAAERVRKTPRPS</sequence>
<accession>A0ABT5E3L1</accession>
<feature type="compositionally biased region" description="Basic and acidic residues" evidence="1">
    <location>
        <begin position="176"/>
        <end position="185"/>
    </location>
</feature>
<evidence type="ECO:0000313" key="2">
    <source>
        <dbReference type="EMBL" id="MDC0719990.1"/>
    </source>
</evidence>
<dbReference type="RefSeq" id="WP_272088487.1">
    <property type="nucleotide sequence ID" value="NZ_JAQNDL010000002.1"/>
</dbReference>
<dbReference type="Proteomes" id="UP001221686">
    <property type="component" value="Unassembled WGS sequence"/>
</dbReference>
<dbReference type="EMBL" id="JAQNDL010000002">
    <property type="protein sequence ID" value="MDC0719990.1"/>
    <property type="molecule type" value="Genomic_DNA"/>
</dbReference>
<reference evidence="2 3" key="1">
    <citation type="submission" date="2022-11" db="EMBL/GenBank/DDBJ databases">
        <title>Minimal conservation of predation-associated metabolite biosynthetic gene clusters underscores biosynthetic potential of Myxococcota including descriptions for ten novel species: Archangium lansinium sp. nov., Myxococcus landrumus sp. nov., Nannocystis bai.</title>
        <authorList>
            <person name="Ahearne A."/>
            <person name="Stevens C."/>
            <person name="Dowd S."/>
        </authorList>
    </citation>
    <scope>NUCLEOTIDE SEQUENCE [LARGE SCALE GENOMIC DNA]</scope>
    <source>
        <strain evidence="2 3">BB15-2</strain>
    </source>
</reference>
<organism evidence="2 3">
    <name type="scientific">Nannocystis bainbridge</name>
    <dbReference type="NCBI Taxonomy" id="2995303"/>
    <lineage>
        <taxon>Bacteria</taxon>
        <taxon>Pseudomonadati</taxon>
        <taxon>Myxococcota</taxon>
        <taxon>Polyangia</taxon>
        <taxon>Nannocystales</taxon>
        <taxon>Nannocystaceae</taxon>
        <taxon>Nannocystis</taxon>
    </lineage>
</organism>
<comment type="caution">
    <text evidence="2">The sequence shown here is derived from an EMBL/GenBank/DDBJ whole genome shotgun (WGS) entry which is preliminary data.</text>
</comment>
<feature type="region of interest" description="Disordered" evidence="1">
    <location>
        <begin position="169"/>
        <end position="191"/>
    </location>
</feature>
<dbReference type="PROSITE" id="PS51257">
    <property type="entry name" value="PROKAR_LIPOPROTEIN"/>
    <property type="match status" value="1"/>
</dbReference>
<evidence type="ECO:0008006" key="4">
    <source>
        <dbReference type="Google" id="ProtNLM"/>
    </source>
</evidence>